<sequence length="764" mass="85380">MGGQYSVASVRQTRELAQVRVFCVLSLRTDDLSIAMDLSSCTRLVAIIDDKSDRSLFGRTGFKMPENAEALSNYQVGRTPVGTPLPRSRSEGAIRATLTRTPSTSSLLRARLYFARQAEGAGYDMVFTGRLRAAREPNERARETRDPREKPPTNGIVRNDPHLRKFDDPAGIEPGSPGWEVSRLAAQPQRRQVLIVCEVRGIVRQDYHLRKTRLNRPGIEPDSSWWEACSLTAQPTWQRDYTSEAVRRLYQELYPRRETPSHTLFTTITQRLREQGTFTADRNDCGAPKRHSTPELEETVLHHVEQSTSASKRTIARAMVLLPASSRRFCMMLRALCRRTLKARSDCSPTTRPQDGEAKGVPRSAVARLHDKQPSTTALRVQSLGPAIFAPRVIFARGSCTAAPTSPSPRSVLFTDECKFTRNSVLNSRNSYVGAEKNPNTTNFQGFQRRFSINVWAGILDGHPATMGVTSNGYSGTQAFFSSVCVNACTGGCICIIIRACVCVCADDVRWKFTHAVRKDSQGTRPVCIRLLTLWDLKLPSDVGQIHLKLTRPSLKERLSSHGICQKLARNFSCAVEDSLLARASGKLIITGRDVGNIGKGHVYHVTSVAFALVWHPSYMNMTPVSTTANEELWVEGLPMTRHESPRKTSLWHFDEKWRTLTDLMQPMVFTACHVACNEPWTTSETILKDVKQLVHVRYVPAHKGDIPFSVVDVRVAFSIYHSTHNAKGHARPEFVFTAVPFTFTKSVVVRFTYENASSFGAAI</sequence>
<evidence type="ECO:0000313" key="3">
    <source>
        <dbReference type="Proteomes" id="UP001159363"/>
    </source>
</evidence>
<feature type="compositionally biased region" description="Basic and acidic residues" evidence="1">
    <location>
        <begin position="135"/>
        <end position="151"/>
    </location>
</feature>
<feature type="region of interest" description="Disordered" evidence="1">
    <location>
        <begin position="344"/>
        <end position="376"/>
    </location>
</feature>
<evidence type="ECO:0000256" key="1">
    <source>
        <dbReference type="SAM" id="MobiDB-lite"/>
    </source>
</evidence>
<dbReference type="EMBL" id="JARBHB010000005">
    <property type="protein sequence ID" value="KAJ8884329.1"/>
    <property type="molecule type" value="Genomic_DNA"/>
</dbReference>
<accession>A0ABQ9HJ18</accession>
<organism evidence="2 3">
    <name type="scientific">Dryococelus australis</name>
    <dbReference type="NCBI Taxonomy" id="614101"/>
    <lineage>
        <taxon>Eukaryota</taxon>
        <taxon>Metazoa</taxon>
        <taxon>Ecdysozoa</taxon>
        <taxon>Arthropoda</taxon>
        <taxon>Hexapoda</taxon>
        <taxon>Insecta</taxon>
        <taxon>Pterygota</taxon>
        <taxon>Neoptera</taxon>
        <taxon>Polyneoptera</taxon>
        <taxon>Phasmatodea</taxon>
        <taxon>Verophasmatodea</taxon>
        <taxon>Anareolatae</taxon>
        <taxon>Phasmatidae</taxon>
        <taxon>Eurycanthinae</taxon>
        <taxon>Dryococelus</taxon>
    </lineage>
</organism>
<gene>
    <name evidence="2" type="ORF">PR048_016186</name>
</gene>
<name>A0ABQ9HJ18_9NEOP</name>
<reference evidence="2 3" key="1">
    <citation type="submission" date="2023-02" db="EMBL/GenBank/DDBJ databases">
        <title>LHISI_Scaffold_Assembly.</title>
        <authorList>
            <person name="Stuart O.P."/>
            <person name="Cleave R."/>
            <person name="Magrath M.J.L."/>
            <person name="Mikheyev A.S."/>
        </authorList>
    </citation>
    <scope>NUCLEOTIDE SEQUENCE [LARGE SCALE GENOMIC DNA]</scope>
    <source>
        <strain evidence="2">Daus_M_001</strain>
        <tissue evidence="2">Leg muscle</tissue>
    </source>
</reference>
<dbReference type="Proteomes" id="UP001159363">
    <property type="component" value="Chromosome 4"/>
</dbReference>
<proteinExistence type="predicted"/>
<keyword evidence="3" id="KW-1185">Reference proteome</keyword>
<dbReference type="PANTHER" id="PTHR47326:SF1">
    <property type="entry name" value="HTH PSQ-TYPE DOMAIN-CONTAINING PROTEIN"/>
    <property type="match status" value="1"/>
</dbReference>
<dbReference type="PANTHER" id="PTHR47326">
    <property type="entry name" value="TRANSPOSABLE ELEMENT TC3 TRANSPOSASE-LIKE PROTEIN"/>
    <property type="match status" value="1"/>
</dbReference>
<evidence type="ECO:0000313" key="2">
    <source>
        <dbReference type="EMBL" id="KAJ8884329.1"/>
    </source>
</evidence>
<comment type="caution">
    <text evidence="2">The sequence shown here is derived from an EMBL/GenBank/DDBJ whole genome shotgun (WGS) entry which is preliminary data.</text>
</comment>
<protein>
    <submittedName>
        <fullName evidence="2">Uncharacterized protein</fullName>
    </submittedName>
</protein>
<feature type="region of interest" description="Disordered" evidence="1">
    <location>
        <begin position="135"/>
        <end position="165"/>
    </location>
</feature>